<name>A0A6A7GBJ8_9CRUS</name>
<proteinExistence type="evidence at transcript level"/>
<feature type="compositionally biased region" description="Polar residues" evidence="1">
    <location>
        <begin position="1"/>
        <end position="11"/>
    </location>
</feature>
<organism evidence="2">
    <name type="scientific">Hirondellea gigas</name>
    <dbReference type="NCBI Taxonomy" id="1518452"/>
    <lineage>
        <taxon>Eukaryota</taxon>
        <taxon>Metazoa</taxon>
        <taxon>Ecdysozoa</taxon>
        <taxon>Arthropoda</taxon>
        <taxon>Crustacea</taxon>
        <taxon>Multicrustacea</taxon>
        <taxon>Malacostraca</taxon>
        <taxon>Eumalacostraca</taxon>
        <taxon>Peracarida</taxon>
        <taxon>Amphipoda</taxon>
        <taxon>Amphilochidea</taxon>
        <taxon>Lysianassida</taxon>
        <taxon>Lysianassidira</taxon>
        <taxon>Lysianassoidea</taxon>
        <taxon>Lysianassidae</taxon>
        <taxon>Hirondellea</taxon>
    </lineage>
</organism>
<sequence>MTSVTQQSYDNDNGDLDKSLSPSSVSSKIKNPNGQKNLPIKETSPPQLKSPYTGGITSSRSGLASFEHLGNPLSSEDYANLSCYGIKLMLNNDFAGAEKLFFEHKDNSAHMAVGYCYLTFLNAVMSFEDDQIKRCRDCLKETERKYSHLSSNPTTPSTPMPSDNSWYNSVKNMFTGGTDKQSVDPVWQLERLVVMADCQVLLALLNFLQQELGSMMRGGWVLRRAWKLYDNTHARLTTMCTDAHANKHTTSNKAPDTASPATHCKNVGATDALAMAELGSEWGCCSEYSVLSVSAMEAFSCSALCYLRLCSN</sequence>
<dbReference type="AlphaFoldDB" id="A0A6A7GBJ8"/>
<dbReference type="GO" id="GO:0060271">
    <property type="term" value="P:cilium assembly"/>
    <property type="evidence" value="ECO:0007669"/>
    <property type="project" value="TreeGrafter"/>
</dbReference>
<dbReference type="Pfam" id="PF10300">
    <property type="entry name" value="Iml2-TPR_39"/>
    <property type="match status" value="1"/>
</dbReference>
<evidence type="ECO:0000313" key="2">
    <source>
        <dbReference type="EMBL" id="LAC27919.1"/>
    </source>
</evidence>
<dbReference type="PANTHER" id="PTHR31859:SF1">
    <property type="entry name" value="TETRATRICOPEPTIDE REPEAT PROTEIN 39C"/>
    <property type="match status" value="1"/>
</dbReference>
<feature type="region of interest" description="Disordered" evidence="1">
    <location>
        <begin position="1"/>
        <end position="54"/>
    </location>
</feature>
<protein>
    <submittedName>
        <fullName evidence="2">Tetratricopeptide repeat protein 39C-like</fullName>
    </submittedName>
</protein>
<dbReference type="PANTHER" id="PTHR31859">
    <property type="entry name" value="TETRATRICOPEPTIDE REPEAT PROTEIN 39 FAMILY MEMBER"/>
    <property type="match status" value="1"/>
</dbReference>
<reference evidence="2" key="1">
    <citation type="submission" date="2017-11" db="EMBL/GenBank/DDBJ databases">
        <title>The sensing device of the deep-sea amphipod.</title>
        <authorList>
            <person name="Kobayashi H."/>
            <person name="Nagahama T."/>
            <person name="Arai W."/>
            <person name="Sasagawa Y."/>
            <person name="Umeda M."/>
            <person name="Hayashi T."/>
            <person name="Nikaido I."/>
            <person name="Watanabe H."/>
            <person name="Oguri K."/>
            <person name="Kitazato H."/>
            <person name="Fujioka K."/>
            <person name="Kido Y."/>
            <person name="Takami H."/>
        </authorList>
    </citation>
    <scope>NUCLEOTIDE SEQUENCE</scope>
    <source>
        <tissue evidence="2">Whole body</tissue>
    </source>
</reference>
<evidence type="ECO:0000256" key="1">
    <source>
        <dbReference type="SAM" id="MobiDB-lite"/>
    </source>
</evidence>
<dbReference type="InterPro" id="IPR019412">
    <property type="entry name" value="IML2/TPR_39"/>
</dbReference>
<accession>A0A6A7GBJ8</accession>
<dbReference type="EMBL" id="IACT01008807">
    <property type="protein sequence ID" value="LAC27919.1"/>
    <property type="molecule type" value="mRNA"/>
</dbReference>